<accession>A0ACC5WDU1</accession>
<name>A0ACC5WDU1_PANGG</name>
<proteinExistence type="predicted"/>
<dbReference type="EMBL" id="CM040456">
    <property type="protein sequence ID" value="MCI4376866.1"/>
    <property type="molecule type" value="Genomic_DNA"/>
</dbReference>
<gene>
    <name evidence="1" type="ORF">PGIGA_G00193400</name>
</gene>
<sequence>MASWLGGLGSGLGQSLGQVGGSLSSFTGQISSFTKDILLEGAEEVGDAATELHVSNSKLLELETALSAQKSEYERLRRINAELEEKLEAAEIQIKQQSVEYRTILQQKEVDISHLKARQNTLQEEVQKLRLCAQDVSSSTSDPAVLPVTTVATTTSSSSFLSRPSAGHHGFHGDEVDLSDVLWSQQEINRLSHEVQRLEADVAHWRRVAQASKVSGAEKGDHGEVLKLQRTIKELREEMGREVDEHQHELAALQDAHRQKMADMAKRHRDELAEYEERIEELEEQIQTGAAATLPTPAAGAAASPDSSKLEELQATIRSLREEAELQNTKCSELAASLEEARRQGAELQREKEEAKVENSELLQNYARLQSSVSELQTRVQEQESKAMVKAQHDGEIHALRKALADAEKEVSRLKSLAEINQSAEVEHADILELNTVIDALRTEKEEVEKEKAALVEKLRLAENRSTSSEAESSEDLQLEVTDLKNQLEQREKALKQAHVSMDTLTAELEELDRQNQEATQHLIAMKDQLIAQKSQAEAEITRLKSELTASLSQKDALRQELEAQKEKLSQSAFTLNDLHMGKQQLEATVRELRDKLKKSQELGKETRVEASGLKKLLQERETQLDALRHELSQAGEQGDEVKGQRKVLEEKEKEIQDLRRELAELKVLYEKVSSEDFELKIENRKLKEDSIQALEKVENLDRQLQDGQTSLSRVVLEKDTRIEALKLEKNQLEVELSQAENRLLDQAKQYQQTIEELTRARSLDASALQMEHERTVKLNQEKDLTIAQLKREMEQMAADHKDTSEMLDITVAGQKQLTDLLQEKDAFAASLKAQADEAQNDLEAGISQARQESDALRKVVEEKDKQLGAMKEKNSHLKEEIDRLKDQQSRPQLMSEPRTLDIITELETEVAQLKAARDRFEEEAKTLRATSEQQRESLIQSQHTLQVHQSELEQARSRHEQNTLNYEKLIGAKDEEIARLQEEMERLSVQSQPVEILQEDKTRSLSGENGNEKHDLSKVEIEKLVKGIKEKETEIFQLNEKNRSLTKQLDQLVVSRDELGKLSQIVLQKDLEIQALHARVSGGYSQDVLLLQQQMQAYAVEREQVLAVLNEKARENSHLRSEYHRIMEIIAAKESALLKLQQENQRLSTMSDPSGSQEMFRETIQNLSRIIREKDIEIDALTQKCQTLVTVLQASGGDSGSGGSGGVSSNQFEELLHERDNLKQQVKKMDEWKQQVITTVKNMQHESAQLQEELLKLQGQVSADNDCSSKLSVDYSRLIQSYEQKEKRLGSLSQELAQVQQTISQLSTTKDVLLGKLDSVTQVPDISAQSVQTVGHQVAQVSQVAHDAPPKLPVVQDENLRQELELLKRVLAEKESMLRTLQENNHRLSNSASLSESEQRGHAEELRQARERMETLQRSLREKDLLIKTKGDQLSQVSETLRNRENDNEVLKQAVTNLKERALILELDVKKLKEENEAVTVKSREKETEFRALQETNMQVSLMLREREFECSTITEKAAAMETLLKEKEQGKTGELNQLLNEVKSMQEKALAFQQERDQVMLALKQKQMETSALQSELQHTRDKEQRQKLELERLRNHLLEIEDSYTREALAAEDRESELRRRVAMLDEKLASSSSAVESASQQASLQVESLQEQLIVMARQRDEALLQLHAAQEQVKQYAVSLSNLQMVLEQFQQEEKAMYSAELEKHKKEKEEWRRKADMLEDKASALQLNLDEANAALESASRLTDQLDLKEEQIEELKKQVEVRQEMLDEAQHKLTDLLNSTEGKVDKVLMRNLFLGYFHTPRNKRAEVLRLMGSVVGLDRDDVDKMLEEEGRKGVTGWVSGWLGGSRAVQSVPTTPQRPTHTQNLNGSFSEMFVKFLEVESTPAAPAPKLPVYDIKPLNAPPPGRNAAGATAAGSSGSGKRSVDSNPFLAPRSAAVPLLTAGGGGAAGGHLLMKPISDALPTFTPVPVAADASAGAVLKDLLKQ</sequence>
<keyword evidence="2" id="KW-1185">Reference proteome</keyword>
<evidence type="ECO:0000313" key="2">
    <source>
        <dbReference type="Proteomes" id="UP000829447"/>
    </source>
</evidence>
<evidence type="ECO:0000313" key="1">
    <source>
        <dbReference type="EMBL" id="MCI4376866.1"/>
    </source>
</evidence>
<comment type="caution">
    <text evidence="1">The sequence shown here is derived from an EMBL/GenBank/DDBJ whole genome shotgun (WGS) entry which is preliminary data.</text>
</comment>
<organism evidence="1 2">
    <name type="scientific">Pangasianodon gigas</name>
    <name type="common">Mekong giant catfish</name>
    <name type="synonym">Pangasius gigas</name>
    <dbReference type="NCBI Taxonomy" id="30993"/>
    <lineage>
        <taxon>Eukaryota</taxon>
        <taxon>Metazoa</taxon>
        <taxon>Chordata</taxon>
        <taxon>Craniata</taxon>
        <taxon>Vertebrata</taxon>
        <taxon>Euteleostomi</taxon>
        <taxon>Actinopterygii</taxon>
        <taxon>Neopterygii</taxon>
        <taxon>Teleostei</taxon>
        <taxon>Ostariophysi</taxon>
        <taxon>Siluriformes</taxon>
        <taxon>Pangasiidae</taxon>
        <taxon>Pangasianodon</taxon>
    </lineage>
</organism>
<protein>
    <submittedName>
        <fullName evidence="1">Uncharacterized protein</fullName>
    </submittedName>
</protein>
<reference evidence="1 2" key="1">
    <citation type="journal article" date="2022" name="bioRxiv">
        <title>An ancient truncated duplication of the anti-Mullerian hormone receptor type 2 gene is a potential conserved master sex determinant in the Pangasiidae catfish family.</title>
        <authorList>
            <person name="Wen M."/>
            <person name="Pan Q."/>
            <person name="Jouanno E."/>
            <person name="Montfort J."/>
            <person name="Zahm M."/>
            <person name="Cabau C."/>
            <person name="Klopp C."/>
            <person name="Iampietro C."/>
            <person name="Roques C."/>
            <person name="Bouchez O."/>
            <person name="Castinel A."/>
            <person name="Donnadieu C."/>
            <person name="Parrinello H."/>
            <person name="Poncet C."/>
            <person name="Belmonte E."/>
            <person name="Gautier V."/>
            <person name="Avarre J.-C."/>
            <person name="Dugue R."/>
            <person name="Gustiano R."/>
            <person name="Ha T.T.T."/>
            <person name="Campet M."/>
            <person name="Sriphairoj K."/>
            <person name="Ribolli J."/>
            <person name="de Almeida F.L."/>
            <person name="Desvignes T."/>
            <person name="Postlethwait J.H."/>
            <person name="Bucao C.F."/>
            <person name="Robinson-Rechavi M."/>
            <person name="Bobe J."/>
            <person name="Herpin A."/>
            <person name="Guiguen Y."/>
        </authorList>
    </citation>
    <scope>NUCLEOTIDE SEQUENCE [LARGE SCALE GENOMIC DNA]</scope>
    <source>
        <strain evidence="1">YG-Dec2019</strain>
    </source>
</reference>
<dbReference type="Proteomes" id="UP000829447">
    <property type="component" value="Linkage Group LG3"/>
</dbReference>